<organism evidence="4 5">
    <name type="scientific">Knoellia aerolata DSM 18566</name>
    <dbReference type="NCBI Taxonomy" id="1385519"/>
    <lineage>
        <taxon>Bacteria</taxon>
        <taxon>Bacillati</taxon>
        <taxon>Actinomycetota</taxon>
        <taxon>Actinomycetes</taxon>
        <taxon>Micrococcales</taxon>
        <taxon>Intrasporangiaceae</taxon>
        <taxon>Knoellia</taxon>
    </lineage>
</organism>
<name>A0A0A0JX45_9MICO</name>
<dbReference type="PANTHER" id="PTHR32309:SF13">
    <property type="entry name" value="FERRIC ENTEROBACTIN TRANSPORT PROTEIN FEPE"/>
    <property type="match status" value="1"/>
</dbReference>
<evidence type="ECO:0008006" key="6">
    <source>
        <dbReference type="Google" id="ProtNLM"/>
    </source>
</evidence>
<dbReference type="AlphaFoldDB" id="A0A0A0JX45"/>
<dbReference type="PANTHER" id="PTHR32309">
    <property type="entry name" value="TYROSINE-PROTEIN KINASE"/>
    <property type="match status" value="1"/>
</dbReference>
<proteinExistence type="predicted"/>
<dbReference type="eggNOG" id="COG3206">
    <property type="taxonomic scope" value="Bacteria"/>
</dbReference>
<feature type="region of interest" description="Disordered" evidence="2">
    <location>
        <begin position="442"/>
        <end position="466"/>
    </location>
</feature>
<dbReference type="GO" id="GO:0005886">
    <property type="term" value="C:plasma membrane"/>
    <property type="evidence" value="ECO:0007669"/>
    <property type="project" value="TreeGrafter"/>
</dbReference>
<feature type="region of interest" description="Disordered" evidence="2">
    <location>
        <begin position="538"/>
        <end position="579"/>
    </location>
</feature>
<dbReference type="RefSeq" id="WP_035938333.1">
    <property type="nucleotide sequence ID" value="NZ_AVPL01000036.1"/>
</dbReference>
<dbReference type="EMBL" id="AVPL01000036">
    <property type="protein sequence ID" value="KGN40632.1"/>
    <property type="molecule type" value="Genomic_DNA"/>
</dbReference>
<protein>
    <recommendedName>
        <fullName evidence="6">Polysaccharide chain length determinant N-terminal domain-containing protein</fullName>
    </recommendedName>
</protein>
<evidence type="ECO:0000313" key="5">
    <source>
        <dbReference type="Proteomes" id="UP000030013"/>
    </source>
</evidence>
<keyword evidence="1" id="KW-0175">Coiled coil</keyword>
<gene>
    <name evidence="4" type="ORF">N801_12890</name>
</gene>
<dbReference type="Proteomes" id="UP000030013">
    <property type="component" value="Unassembled WGS sequence"/>
</dbReference>
<dbReference type="OrthoDB" id="3802884at2"/>
<dbReference type="GO" id="GO:0004713">
    <property type="term" value="F:protein tyrosine kinase activity"/>
    <property type="evidence" value="ECO:0007669"/>
    <property type="project" value="TreeGrafter"/>
</dbReference>
<comment type="caution">
    <text evidence="4">The sequence shown here is derived from an EMBL/GenBank/DDBJ whole genome shotgun (WGS) entry which is preliminary data.</text>
</comment>
<feature type="coiled-coil region" evidence="1">
    <location>
        <begin position="165"/>
        <end position="192"/>
    </location>
</feature>
<evidence type="ECO:0000256" key="1">
    <source>
        <dbReference type="SAM" id="Coils"/>
    </source>
</evidence>
<accession>A0A0A0JX45</accession>
<reference evidence="4 5" key="1">
    <citation type="submission" date="2013-08" db="EMBL/GenBank/DDBJ databases">
        <title>The genome sequence of Knoellia aerolata.</title>
        <authorList>
            <person name="Zhu W."/>
            <person name="Wang G."/>
        </authorList>
    </citation>
    <scope>NUCLEOTIDE SEQUENCE [LARGE SCALE GENOMIC DNA]</scope>
    <source>
        <strain evidence="4 5">DSM 18566</strain>
    </source>
</reference>
<sequence>MSGPVWRIDDEDGDPDLTGAPSPLLVTVRTLGAALARTWSTVLAVCCLGVLVGLGVLSMVPHPVSATATLLMVAPNPDDASAMTTDISLLQTRAVGERVIAELDLEESPESLLSTVTATPVSNQIMTVSVDGPDDDEALRRATSVVAHFLEFRAEQLRTVSAGLVAGYERRIASLQARVGELTREYDRASAATVDQVRLSDIVTERAALGTQVTDLQRSIEDATLASDAAVSATHVIDEPAATPFGSRRQVVLVGASGGLVGGVLAVGTILLRTLTSERLYRRRDVASALGVPVRVGVGTIPSGGRLSRIWTAVTRGIATVLRGHPRRWSEPLRSRRREALVQGLRAALPSPLGTPEWDEHVGGAGARAGERSGPTSLGLAPMDRAATGATVLRALADRLVERGGRVLLVDLTASGALVGTRATEPTEAPVDGPGALTLFRPEGDPALTPGPLPGPRRRGPSPEGLDRLSAVWDEVDVVLALVEVDPGLDLDVLATWVDQVVPLVTAGRTSRELLTTIASLVAEAGVDLPFALLEGADRSDRSSGRGAPSGEEPADLPADERPGEPVADATRVRAVHAR</sequence>
<keyword evidence="3" id="KW-0812">Transmembrane</keyword>
<keyword evidence="3" id="KW-0472">Membrane</keyword>
<evidence type="ECO:0000256" key="2">
    <source>
        <dbReference type="SAM" id="MobiDB-lite"/>
    </source>
</evidence>
<dbReference type="InterPro" id="IPR050445">
    <property type="entry name" value="Bact_polysacc_biosynth/exp"/>
</dbReference>
<evidence type="ECO:0000256" key="3">
    <source>
        <dbReference type="SAM" id="Phobius"/>
    </source>
</evidence>
<feature type="transmembrane region" description="Helical" evidence="3">
    <location>
        <begin position="251"/>
        <end position="275"/>
    </location>
</feature>
<keyword evidence="5" id="KW-1185">Reference proteome</keyword>
<feature type="transmembrane region" description="Helical" evidence="3">
    <location>
        <begin position="39"/>
        <end position="60"/>
    </location>
</feature>
<evidence type="ECO:0000313" key="4">
    <source>
        <dbReference type="EMBL" id="KGN40632.1"/>
    </source>
</evidence>
<keyword evidence="3" id="KW-1133">Transmembrane helix</keyword>
<dbReference type="STRING" id="1385519.N801_12890"/>